<keyword evidence="2" id="KW-0813">Transport</keyword>
<protein>
    <submittedName>
        <fullName evidence="5">Extracellular solute-binding protein family 5</fullName>
    </submittedName>
</protein>
<dbReference type="KEGG" id="htu:Htur_3887"/>
<dbReference type="Gene3D" id="3.10.105.10">
    <property type="entry name" value="Dipeptide-binding Protein, Domain 3"/>
    <property type="match status" value="1"/>
</dbReference>
<dbReference type="HOGENOM" id="CLU_022523_0_0_2"/>
<evidence type="ECO:0000313" key="6">
    <source>
        <dbReference type="Proteomes" id="UP000001903"/>
    </source>
</evidence>
<dbReference type="Pfam" id="PF00496">
    <property type="entry name" value="SBP_bac_5"/>
    <property type="match status" value="1"/>
</dbReference>
<geneLocation type="plasmid" evidence="5 6">
    <name>pHTUR01</name>
</geneLocation>
<dbReference type="SUPFAM" id="SSF53850">
    <property type="entry name" value="Periplasmic binding protein-like II"/>
    <property type="match status" value="1"/>
</dbReference>
<dbReference type="GO" id="GO:1904680">
    <property type="term" value="F:peptide transmembrane transporter activity"/>
    <property type="evidence" value="ECO:0007669"/>
    <property type="project" value="TreeGrafter"/>
</dbReference>
<dbReference type="Gene3D" id="3.40.190.10">
    <property type="entry name" value="Periplasmic binding protein-like II"/>
    <property type="match status" value="1"/>
</dbReference>
<reference evidence="5 6" key="1">
    <citation type="journal article" date="2010" name="Stand. Genomic Sci.">
        <title>Complete genome sequence of Haloterrigena turkmenica type strain (4k).</title>
        <authorList>
            <person name="Saunders E."/>
            <person name="Tindall B.J."/>
            <person name="Fahnrich R."/>
            <person name="Lapidus A."/>
            <person name="Copeland A."/>
            <person name="Del Rio T.G."/>
            <person name="Lucas S."/>
            <person name="Chen F."/>
            <person name="Tice H."/>
            <person name="Cheng J.F."/>
            <person name="Han C."/>
            <person name="Detter J.C."/>
            <person name="Bruce D."/>
            <person name="Goodwin L."/>
            <person name="Chain P."/>
            <person name="Pitluck S."/>
            <person name="Pati A."/>
            <person name="Ivanova N."/>
            <person name="Mavromatis K."/>
            <person name="Chen A."/>
            <person name="Palaniappan K."/>
            <person name="Land M."/>
            <person name="Hauser L."/>
            <person name="Chang Y.J."/>
            <person name="Jeffries C.D."/>
            <person name="Brettin T."/>
            <person name="Rohde M."/>
            <person name="Goker M."/>
            <person name="Bristow J."/>
            <person name="Eisen J.A."/>
            <person name="Markowitz V."/>
            <person name="Hugenholtz P."/>
            <person name="Klenk H.P."/>
            <person name="Kyrpides N.C."/>
        </authorList>
    </citation>
    <scope>NUCLEOTIDE SEQUENCE [LARGE SCALE GENOMIC DNA]</scope>
    <source>
        <strain evidence="6">ATCC 51198 / DSM 5511 / JCM 9101 / NCIMB 13204 / VKM B-1734 / 4k</strain>
    </source>
</reference>
<sequence>MGRNGYPVGKMIKDHSHLSRRKFVGASAGTLAATLAGCVGGGDNSTEFVTAFEGGRPPTEVHFNPWNASDHAQTYSIYWTQETLATHSDGTVSTDFFEDISVDGREVTIKFSDKWNFWNGNDITAEDYFIEAELWRYQDPEASPLEGHELVDDYTVKRIYKNEVSPVIAKSNAGLGTSAPKSVFREYYERYEDAGGESGRQAVTEDLLQMTIDTEEFVEEGYGSSLFKIEDFNSSETLATKWEDHPWADETDIEQIRVLPNVESGTQVEQLEKSDKLDMTQYITESQRPDYPDNIENIYELSHYNCQKFMLNWNNEHLARRPVRRAIISAIDIPAIIDAATQTGMLASPTQVQTGIRETIEEEYLGEDFVDQLIDYPVEADEETAIAYMEEAGYSREGDEWISPDGNATDFTIITQSAVSQSQPTKVFTDHLNEFGLNAEMEAIGQDYYSRVQEWEFDIAWMWHVALPYWHPMAYFSNNFYGLLAGDVNSDSDTGPTGVPFSLEIPEEVGATEVEGNGVEINPAQLMVDLEGASSEEETKELTRTLVQWVNFDLPAIIHLQESRGFAGDVENFDFPSEDEFRMDRPNPGPFALLRGRISTN</sequence>
<gene>
    <name evidence="5" type="ordered locus">Htur_3887</name>
</gene>
<keyword evidence="6" id="KW-1185">Reference proteome</keyword>
<keyword evidence="3" id="KW-0732">Signal</keyword>
<dbReference type="PANTHER" id="PTHR30290:SF9">
    <property type="entry name" value="OLIGOPEPTIDE-BINDING PROTEIN APPA"/>
    <property type="match status" value="1"/>
</dbReference>
<evidence type="ECO:0000313" key="5">
    <source>
        <dbReference type="EMBL" id="ADB62745.1"/>
    </source>
</evidence>
<evidence type="ECO:0000256" key="1">
    <source>
        <dbReference type="ARBA" id="ARBA00005695"/>
    </source>
</evidence>
<proteinExistence type="inferred from homology"/>
<dbReference type="PANTHER" id="PTHR30290">
    <property type="entry name" value="PERIPLASMIC BINDING COMPONENT OF ABC TRANSPORTER"/>
    <property type="match status" value="1"/>
</dbReference>
<dbReference type="AlphaFoldDB" id="D2S048"/>
<name>D2S048_HALTV</name>
<dbReference type="EMBL" id="CP001861">
    <property type="protein sequence ID" value="ADB62745.1"/>
    <property type="molecule type" value="Genomic_DNA"/>
</dbReference>
<dbReference type="InterPro" id="IPR000914">
    <property type="entry name" value="SBP_5_dom"/>
</dbReference>
<comment type="similarity">
    <text evidence="1">Belongs to the bacterial solute-binding protein 5 family.</text>
</comment>
<organism evidence="5 6">
    <name type="scientific">Haloterrigena turkmenica (strain ATCC 51198 / DSM 5511 / JCM 9101 / NCIMB 13204 / VKM B-1734 / 4k)</name>
    <name type="common">Halococcus turkmenicus</name>
    <dbReference type="NCBI Taxonomy" id="543526"/>
    <lineage>
        <taxon>Archaea</taxon>
        <taxon>Methanobacteriati</taxon>
        <taxon>Methanobacteriota</taxon>
        <taxon>Stenosarchaea group</taxon>
        <taxon>Halobacteria</taxon>
        <taxon>Halobacteriales</taxon>
        <taxon>Natrialbaceae</taxon>
        <taxon>Haloterrigena</taxon>
    </lineage>
</organism>
<feature type="domain" description="Solute-binding protein family 5" evidence="4">
    <location>
        <begin position="99"/>
        <end position="481"/>
    </location>
</feature>
<accession>D2S048</accession>
<evidence type="ECO:0000256" key="2">
    <source>
        <dbReference type="ARBA" id="ARBA00022448"/>
    </source>
</evidence>
<dbReference type="Proteomes" id="UP000001903">
    <property type="component" value="Plasmid pHTUR01"/>
</dbReference>
<evidence type="ECO:0000256" key="3">
    <source>
        <dbReference type="ARBA" id="ARBA00022729"/>
    </source>
</evidence>
<keyword evidence="5" id="KW-0614">Plasmid</keyword>
<dbReference type="GO" id="GO:0015833">
    <property type="term" value="P:peptide transport"/>
    <property type="evidence" value="ECO:0007669"/>
    <property type="project" value="TreeGrafter"/>
</dbReference>
<dbReference type="InterPro" id="IPR039424">
    <property type="entry name" value="SBP_5"/>
</dbReference>
<evidence type="ECO:0000259" key="4">
    <source>
        <dbReference type="Pfam" id="PF00496"/>
    </source>
</evidence>